<accession>A0ABS1JY09</accession>
<evidence type="ECO:0008006" key="3">
    <source>
        <dbReference type="Google" id="ProtNLM"/>
    </source>
</evidence>
<name>A0ABS1JY09_9MICC</name>
<dbReference type="EMBL" id="JAERRC010000001">
    <property type="protein sequence ID" value="MBL0703897.1"/>
    <property type="molecule type" value="Genomic_DNA"/>
</dbReference>
<evidence type="ECO:0000313" key="1">
    <source>
        <dbReference type="EMBL" id="MBL0703897.1"/>
    </source>
</evidence>
<protein>
    <recommendedName>
        <fullName evidence="3">YCII-related domain-containing protein</fullName>
    </recommendedName>
</protein>
<dbReference type="Proteomes" id="UP000639051">
    <property type="component" value="Unassembled WGS sequence"/>
</dbReference>
<reference evidence="1 2" key="1">
    <citation type="submission" date="2021-01" db="EMBL/GenBank/DDBJ databases">
        <title>Genome public.</title>
        <authorList>
            <person name="Liu C."/>
            <person name="Sun Q."/>
        </authorList>
    </citation>
    <scope>NUCLEOTIDE SEQUENCE [LARGE SCALE GENOMIC DNA]</scope>
    <source>
        <strain evidence="1 2">JC656</strain>
    </source>
</reference>
<evidence type="ECO:0000313" key="2">
    <source>
        <dbReference type="Proteomes" id="UP000639051"/>
    </source>
</evidence>
<comment type="caution">
    <text evidence="1">The sequence shown here is derived from an EMBL/GenBank/DDBJ whole genome shotgun (WGS) entry which is preliminary data.</text>
</comment>
<proteinExistence type="predicted"/>
<sequence length="100" mass="10913">MTRFLITYHGMPYPEPDIIDRTRGALRRWAVEKLGDAMVDFGAPVLLGGQVSAGQPHGAVEIDGYTIIEASSLSEVRDMLADHPYLALGGTLQINECQPM</sequence>
<organism evidence="1 2">
    <name type="scientific">Sinomonas cellulolyticus</name>
    <dbReference type="NCBI Taxonomy" id="2801916"/>
    <lineage>
        <taxon>Bacteria</taxon>
        <taxon>Bacillati</taxon>
        <taxon>Actinomycetota</taxon>
        <taxon>Actinomycetes</taxon>
        <taxon>Micrococcales</taxon>
        <taxon>Micrococcaceae</taxon>
        <taxon>Sinomonas</taxon>
    </lineage>
</organism>
<keyword evidence="2" id="KW-1185">Reference proteome</keyword>
<dbReference type="RefSeq" id="WP_189694838.1">
    <property type="nucleotide sequence ID" value="NZ_BNCM01000014.1"/>
</dbReference>
<gene>
    <name evidence="1" type="ORF">JJE72_00065</name>
</gene>